<organism evidence="3 4">
    <name type="scientific">Candidatus Mcinerneyibacterium aminivorans</name>
    <dbReference type="NCBI Taxonomy" id="2703815"/>
    <lineage>
        <taxon>Bacteria</taxon>
        <taxon>Candidatus Macinerneyibacteriota</taxon>
        <taxon>Candidatus Mcinerneyibacteria</taxon>
        <taxon>Candidatus Mcinerneyibacteriales</taxon>
        <taxon>Candidatus Mcinerneyibacteriaceae</taxon>
        <taxon>Candidatus Mcinerneyibacterium</taxon>
    </lineage>
</organism>
<dbReference type="Gene3D" id="2.70.70.10">
    <property type="entry name" value="Glucose Permease (Domain IIA)"/>
    <property type="match status" value="1"/>
</dbReference>
<dbReference type="PANTHER" id="PTHR21666">
    <property type="entry name" value="PEPTIDASE-RELATED"/>
    <property type="match status" value="1"/>
</dbReference>
<dbReference type="CDD" id="cd12797">
    <property type="entry name" value="M23_peptidase"/>
    <property type="match status" value="1"/>
</dbReference>
<dbReference type="EMBL" id="VSIX01000033">
    <property type="protein sequence ID" value="TYB31490.1"/>
    <property type="molecule type" value="Genomic_DNA"/>
</dbReference>
<proteinExistence type="predicted"/>
<dbReference type="InterPro" id="IPR016047">
    <property type="entry name" value="M23ase_b-sheet_dom"/>
</dbReference>
<accession>A0A5D0MJ78</accession>
<comment type="caution">
    <text evidence="3">The sequence shown here is derived from an EMBL/GenBank/DDBJ whole genome shotgun (WGS) entry which is preliminary data.</text>
</comment>
<dbReference type="InterPro" id="IPR011055">
    <property type="entry name" value="Dup_hybrid_motif"/>
</dbReference>
<dbReference type="GO" id="GO:0004222">
    <property type="term" value="F:metalloendopeptidase activity"/>
    <property type="evidence" value="ECO:0007669"/>
    <property type="project" value="TreeGrafter"/>
</dbReference>
<evidence type="ECO:0000313" key="4">
    <source>
        <dbReference type="Proteomes" id="UP000324143"/>
    </source>
</evidence>
<protein>
    <submittedName>
        <fullName evidence="3">M23 family metallopeptidase</fullName>
    </submittedName>
</protein>
<dbReference type="PANTHER" id="PTHR21666:SF289">
    <property type="entry name" value="L-ALA--D-GLU ENDOPEPTIDASE"/>
    <property type="match status" value="1"/>
</dbReference>
<reference evidence="3" key="1">
    <citation type="submission" date="2019-08" db="EMBL/GenBank/DDBJ databases">
        <title>Genomic characterization of a novel candidate phylum (ARYD3) from a high temperature, high salinity tertiary oil reservoir in north central Oklahoma, USA.</title>
        <authorList>
            <person name="Youssef N.H."/>
            <person name="Yadav A."/>
            <person name="Elshahed M.S."/>
        </authorList>
    </citation>
    <scope>NUCLEOTIDE SEQUENCE [LARGE SCALE GENOMIC DNA]</scope>
    <source>
        <strain evidence="3">ARYD3</strain>
    </source>
</reference>
<evidence type="ECO:0000259" key="2">
    <source>
        <dbReference type="Pfam" id="PF01551"/>
    </source>
</evidence>
<sequence>MNNFSTNMKKIKVLLVFLYLATYMGVNIYASSYQRNIYRKNYIQEPVKILYQEKVEKGEPAILVFQSKIEEGDMHVYVGNEEVKFFNLHDNKYFFFINYDILSRKKRGNFKIQIANSKIGYRLDKNFNIYDKKVLKERIYLPKQYYDKDEKLIRRIKYLLSSYEYSKLQQIYKQTYNKFYDGKFVLPVKGKITSLFGNVRAYNGGSFNSYHKGLDIANRKSGTPIRASNNGLVILKESFYGRGKTLVIAHGHGIKSLYFHLSGFCVNEGDIVRKGQVIGYLGTTGFSTGPHLHWEMRIYKSPVNPEYFLETDLDKKFEKVVQN</sequence>
<keyword evidence="1" id="KW-0732">Signal</keyword>
<keyword evidence="4" id="KW-1185">Reference proteome</keyword>
<evidence type="ECO:0000313" key="3">
    <source>
        <dbReference type="EMBL" id="TYB31490.1"/>
    </source>
</evidence>
<dbReference type="AlphaFoldDB" id="A0A5D0MJ78"/>
<feature type="domain" description="M23ase beta-sheet core" evidence="2">
    <location>
        <begin position="210"/>
        <end position="305"/>
    </location>
</feature>
<dbReference type="Pfam" id="PF01551">
    <property type="entry name" value="Peptidase_M23"/>
    <property type="match status" value="1"/>
</dbReference>
<dbReference type="Proteomes" id="UP000324143">
    <property type="component" value="Unassembled WGS sequence"/>
</dbReference>
<gene>
    <name evidence="3" type="ORF">FXF47_04010</name>
</gene>
<evidence type="ECO:0000256" key="1">
    <source>
        <dbReference type="ARBA" id="ARBA00022729"/>
    </source>
</evidence>
<dbReference type="SUPFAM" id="SSF51261">
    <property type="entry name" value="Duplicated hybrid motif"/>
    <property type="match status" value="1"/>
</dbReference>
<dbReference type="InterPro" id="IPR050570">
    <property type="entry name" value="Cell_wall_metabolism_enzyme"/>
</dbReference>
<name>A0A5D0MJ78_9BACT</name>